<name>A0ABW2HWD1_9ACTN</name>
<organism evidence="1 2">
    <name type="scientific">Paractinoplanes rhizophilus</name>
    <dbReference type="NCBI Taxonomy" id="1416877"/>
    <lineage>
        <taxon>Bacteria</taxon>
        <taxon>Bacillati</taxon>
        <taxon>Actinomycetota</taxon>
        <taxon>Actinomycetes</taxon>
        <taxon>Micromonosporales</taxon>
        <taxon>Micromonosporaceae</taxon>
        <taxon>Paractinoplanes</taxon>
    </lineage>
</organism>
<dbReference type="Proteomes" id="UP001596548">
    <property type="component" value="Unassembled WGS sequence"/>
</dbReference>
<evidence type="ECO:0000313" key="2">
    <source>
        <dbReference type="Proteomes" id="UP001596548"/>
    </source>
</evidence>
<protein>
    <submittedName>
        <fullName evidence="1">DUF6510 family protein</fullName>
    </submittedName>
</protein>
<dbReference type="RefSeq" id="WP_378969544.1">
    <property type="nucleotide sequence ID" value="NZ_JBHTBJ010000012.1"/>
</dbReference>
<evidence type="ECO:0000313" key="1">
    <source>
        <dbReference type="EMBL" id="MFC7275900.1"/>
    </source>
</evidence>
<comment type="caution">
    <text evidence="1">The sequence shown here is derived from an EMBL/GenBank/DDBJ whole genome shotgun (WGS) entry which is preliminary data.</text>
</comment>
<dbReference type="EMBL" id="JBHTBJ010000012">
    <property type="protein sequence ID" value="MFC7275900.1"/>
    <property type="molecule type" value="Genomic_DNA"/>
</dbReference>
<gene>
    <name evidence="1" type="ORF">ACFQS1_18060</name>
</gene>
<keyword evidence="2" id="KW-1185">Reference proteome</keyword>
<proteinExistence type="predicted"/>
<accession>A0ABW2HWD1</accession>
<reference evidence="2" key="1">
    <citation type="journal article" date="2019" name="Int. J. Syst. Evol. Microbiol.">
        <title>The Global Catalogue of Microorganisms (GCM) 10K type strain sequencing project: providing services to taxonomists for standard genome sequencing and annotation.</title>
        <authorList>
            <consortium name="The Broad Institute Genomics Platform"/>
            <consortium name="The Broad Institute Genome Sequencing Center for Infectious Disease"/>
            <person name="Wu L."/>
            <person name="Ma J."/>
        </authorList>
    </citation>
    <scope>NUCLEOTIDE SEQUENCE [LARGE SCALE GENOMIC DNA]</scope>
    <source>
        <strain evidence="2">XZYJT-10</strain>
    </source>
</reference>
<dbReference type="Pfam" id="PF20120">
    <property type="entry name" value="DUF6510"/>
    <property type="match status" value="1"/>
</dbReference>
<sequence length="54" mass="5565">MTATDGNTVAALLRDIFGQEMTTVHGTCAHCGNRSPIGQVMVFRGAGTVLSCPA</sequence>
<dbReference type="InterPro" id="IPR045423">
    <property type="entry name" value="DUF6510"/>
</dbReference>